<protein>
    <recommendedName>
        <fullName evidence="5">Glucokinase</fullName>
    </recommendedName>
</protein>
<evidence type="ECO:0008006" key="5">
    <source>
        <dbReference type="Google" id="ProtNLM"/>
    </source>
</evidence>
<dbReference type="Gene3D" id="3.30.420.40">
    <property type="match status" value="1"/>
</dbReference>
<keyword evidence="3" id="KW-0812">Transmembrane</keyword>
<reference evidence="4" key="1">
    <citation type="submission" date="2015-04" db="EMBL/GenBank/DDBJ databases">
        <title>The genome sequence of the plant pathogenic Rhizarian Plasmodiophora brassicae reveals insights in its biotrophic life cycle and the origin of chitin synthesis.</title>
        <authorList>
            <person name="Schwelm A."/>
            <person name="Fogelqvist J."/>
            <person name="Knaust A."/>
            <person name="Julke S."/>
            <person name="Lilja T."/>
            <person name="Dhandapani V."/>
            <person name="Bonilla-Rosso G."/>
            <person name="Karlsson M."/>
            <person name="Shevchenko A."/>
            <person name="Choi S.R."/>
            <person name="Kim H.G."/>
            <person name="Park J.Y."/>
            <person name="Lim Y.P."/>
            <person name="Ludwig-Muller J."/>
            <person name="Dixelius C."/>
        </authorList>
    </citation>
    <scope>NUCLEOTIDE SEQUENCE</scope>
    <source>
        <tissue evidence="4">Potato root galls</tissue>
    </source>
</reference>
<dbReference type="InterPro" id="IPR003836">
    <property type="entry name" value="Glucokinase"/>
</dbReference>
<dbReference type="Pfam" id="PF02685">
    <property type="entry name" value="Glucokinase"/>
    <property type="match status" value="1"/>
</dbReference>
<evidence type="ECO:0000313" key="4">
    <source>
        <dbReference type="EMBL" id="CRZ01405.1"/>
    </source>
</evidence>
<dbReference type="EMBL" id="HACM01000963">
    <property type="protein sequence ID" value="CRZ01405.1"/>
    <property type="molecule type" value="Transcribed_RNA"/>
</dbReference>
<sequence length="380" mass="41963">MNFCSRRSINWVLEFFTVVAVIWIAWIVSRRQPMHAFIAGDLGGTNCRLVMVQIDTNGQETTIFEKVYKSQQHPHLVVILQTFIHEANSKISPRVACIAVAGPVTKNRVAHITNLNWNLDAEQMAQQLHLEEVFLLNDFAAIGYGILGLKPEDVVQLNNATPLENAPIACLGAGTGLGEVFLTHNGKEYDVWPSEGGHTDFPTRTVLEFELMEFVKKTSAVDRVSVERIVSGSGLPGIYRFFKSRHPHLIGQAVEEEIRQGSDPGEVITRHSLDGTDVLCQQTFETWMAAYGAEAGNLALKTLSFGGVYIAGGIAPKILKAFTNSDTFYSNMCSKGRMKEVIQSMPVYIVKGSTIGMIGAKVVSHRRFRALDDHGCSTNH</sequence>
<dbReference type="GO" id="GO:0005536">
    <property type="term" value="F:D-glucose binding"/>
    <property type="evidence" value="ECO:0007669"/>
    <property type="project" value="InterPro"/>
</dbReference>
<keyword evidence="1" id="KW-0808">Transferase</keyword>
<dbReference type="GO" id="GO:0004340">
    <property type="term" value="F:glucokinase activity"/>
    <property type="evidence" value="ECO:0007669"/>
    <property type="project" value="InterPro"/>
</dbReference>
<proteinExistence type="predicted"/>
<organism evidence="4">
    <name type="scientific">Spongospora subterranea</name>
    <dbReference type="NCBI Taxonomy" id="70186"/>
    <lineage>
        <taxon>Eukaryota</taxon>
        <taxon>Sar</taxon>
        <taxon>Rhizaria</taxon>
        <taxon>Endomyxa</taxon>
        <taxon>Phytomyxea</taxon>
        <taxon>Plasmodiophorida</taxon>
        <taxon>Plasmodiophoridae</taxon>
        <taxon>Spongospora</taxon>
    </lineage>
</organism>
<dbReference type="PANTHER" id="PTHR47363">
    <property type="entry name" value="GLUCOKINASE"/>
    <property type="match status" value="1"/>
</dbReference>
<dbReference type="AlphaFoldDB" id="A0A0H5QHC1"/>
<dbReference type="GO" id="GO:0006096">
    <property type="term" value="P:glycolytic process"/>
    <property type="evidence" value="ECO:0007669"/>
    <property type="project" value="InterPro"/>
</dbReference>
<feature type="transmembrane region" description="Helical" evidence="3">
    <location>
        <begin position="12"/>
        <end position="29"/>
    </location>
</feature>
<dbReference type="Gene3D" id="3.40.367.20">
    <property type="match status" value="1"/>
</dbReference>
<dbReference type="PANTHER" id="PTHR47363:SF1">
    <property type="entry name" value="GLUCOKINASE"/>
    <property type="match status" value="1"/>
</dbReference>
<dbReference type="InterPro" id="IPR043129">
    <property type="entry name" value="ATPase_NBD"/>
</dbReference>
<dbReference type="NCBIfam" id="TIGR00749">
    <property type="entry name" value="glk"/>
    <property type="match status" value="1"/>
</dbReference>
<dbReference type="NCBIfam" id="NF001415">
    <property type="entry name" value="PRK00292.1-2"/>
    <property type="match status" value="1"/>
</dbReference>
<evidence type="ECO:0000256" key="2">
    <source>
        <dbReference type="ARBA" id="ARBA00022777"/>
    </source>
</evidence>
<dbReference type="SUPFAM" id="SSF53067">
    <property type="entry name" value="Actin-like ATPase domain"/>
    <property type="match status" value="1"/>
</dbReference>
<keyword evidence="3" id="KW-0472">Membrane</keyword>
<name>A0A0H5QHC1_9EUKA</name>
<evidence type="ECO:0000256" key="3">
    <source>
        <dbReference type="SAM" id="Phobius"/>
    </source>
</evidence>
<dbReference type="GO" id="GO:0005524">
    <property type="term" value="F:ATP binding"/>
    <property type="evidence" value="ECO:0007669"/>
    <property type="project" value="InterPro"/>
</dbReference>
<dbReference type="CDD" id="cd24008">
    <property type="entry name" value="ASKHA_NBD_GLK"/>
    <property type="match status" value="1"/>
</dbReference>
<accession>A0A0H5QHC1</accession>
<keyword evidence="3" id="KW-1133">Transmembrane helix</keyword>
<evidence type="ECO:0000256" key="1">
    <source>
        <dbReference type="ARBA" id="ARBA00022679"/>
    </source>
</evidence>
<keyword evidence="2" id="KW-0418">Kinase</keyword>